<accession>A0A9X4AHT8</accession>
<feature type="domain" description="Metallo-beta-lactamase" evidence="1">
    <location>
        <begin position="16"/>
        <end position="205"/>
    </location>
</feature>
<dbReference type="Pfam" id="PF00753">
    <property type="entry name" value="Lactamase_B"/>
    <property type="match status" value="1"/>
</dbReference>
<protein>
    <submittedName>
        <fullName evidence="2">MBL fold metallo-hydrolase</fullName>
    </submittedName>
</protein>
<dbReference type="Proteomes" id="UP001145072">
    <property type="component" value="Unassembled WGS sequence"/>
</dbReference>
<comment type="caution">
    <text evidence="2">The sequence shown here is derived from an EMBL/GenBank/DDBJ whole genome shotgun (WGS) entry which is preliminary data.</text>
</comment>
<dbReference type="InterPro" id="IPR036866">
    <property type="entry name" value="RibonucZ/Hydroxyglut_hydro"/>
</dbReference>
<dbReference type="SUPFAM" id="SSF56281">
    <property type="entry name" value="Metallo-hydrolase/oxidoreductase"/>
    <property type="match status" value="1"/>
</dbReference>
<dbReference type="PANTHER" id="PTHR42951">
    <property type="entry name" value="METALLO-BETA-LACTAMASE DOMAIN-CONTAINING"/>
    <property type="match status" value="1"/>
</dbReference>
<dbReference type="SMART" id="SM00849">
    <property type="entry name" value="Lactamase_B"/>
    <property type="match status" value="1"/>
</dbReference>
<evidence type="ECO:0000259" key="1">
    <source>
        <dbReference type="SMART" id="SM00849"/>
    </source>
</evidence>
<proteinExistence type="predicted"/>
<dbReference type="AlphaFoldDB" id="A0A9X4AHT8"/>
<sequence>MELIRINESCYYFHGAVNIGYVHKGSKGMLIDAGIDKSTMKKVIRQLTTEDLPITHLFITHAHTDHFGGASYLQDQGQVVTIAPYLEEAIMRYPILEPTYLFTGNDPLPELRNKFLEGNPITIDHVIKEGHHQIDPFLFEAYYLPGHSYYQLAIKIDNILYAADSYFAEEQLHKHKIPFLTDAQLTINSLHLLKNISCDGAVPGHGPFEENFYDTVDKNIAYHQSLLKWLESRIIQEPSGITHETVVGAMCVHFGVQPKQLSQWILFRTAVTGYIVSLIKQDKIKSEIVGGIWRLYSK</sequence>
<dbReference type="InterPro" id="IPR001279">
    <property type="entry name" value="Metallo-B-lactamas"/>
</dbReference>
<dbReference type="Gene3D" id="3.60.15.10">
    <property type="entry name" value="Ribonuclease Z/Hydroxyacylglutathione hydrolase-like"/>
    <property type="match status" value="1"/>
</dbReference>
<dbReference type="RefSeq" id="WP_259868559.1">
    <property type="nucleotide sequence ID" value="NZ_JAMQJZ010000004.1"/>
</dbReference>
<reference evidence="2" key="1">
    <citation type="submission" date="2022-06" db="EMBL/GenBank/DDBJ databases">
        <title>Aquibacillus sp. a new bacterium isolated from soil saline samples.</title>
        <authorList>
            <person name="Galisteo C."/>
            <person name="De La Haba R."/>
            <person name="Sanchez-Porro C."/>
            <person name="Ventosa A."/>
        </authorList>
    </citation>
    <scope>NUCLEOTIDE SEQUENCE</scope>
    <source>
        <strain evidence="2">JCM 12387</strain>
    </source>
</reference>
<organism evidence="2 3">
    <name type="scientific">Aquibacillus koreensis</name>
    <dbReference type="NCBI Taxonomy" id="279446"/>
    <lineage>
        <taxon>Bacteria</taxon>
        <taxon>Bacillati</taxon>
        <taxon>Bacillota</taxon>
        <taxon>Bacilli</taxon>
        <taxon>Bacillales</taxon>
        <taxon>Bacillaceae</taxon>
        <taxon>Aquibacillus</taxon>
    </lineage>
</organism>
<gene>
    <name evidence="2" type="ORF">NC661_06620</name>
</gene>
<dbReference type="EMBL" id="JAMQJZ010000004">
    <property type="protein sequence ID" value="MDC3420039.1"/>
    <property type="molecule type" value="Genomic_DNA"/>
</dbReference>
<keyword evidence="3" id="KW-1185">Reference proteome</keyword>
<dbReference type="InterPro" id="IPR050855">
    <property type="entry name" value="NDM-1-like"/>
</dbReference>
<dbReference type="CDD" id="cd07743">
    <property type="entry name" value="metallo-hydrolase-like_MBL-fold"/>
    <property type="match status" value="1"/>
</dbReference>
<evidence type="ECO:0000313" key="3">
    <source>
        <dbReference type="Proteomes" id="UP001145072"/>
    </source>
</evidence>
<evidence type="ECO:0000313" key="2">
    <source>
        <dbReference type="EMBL" id="MDC3420039.1"/>
    </source>
</evidence>
<name>A0A9X4AHT8_9BACI</name>
<dbReference type="PANTHER" id="PTHR42951:SF14">
    <property type="entry name" value="METALLO-BETA-LACTAMASE SUPERFAMILY PROTEIN"/>
    <property type="match status" value="1"/>
</dbReference>